<evidence type="ECO:0000313" key="1">
    <source>
        <dbReference type="EMBL" id="ESP88757.1"/>
    </source>
</evidence>
<dbReference type="OrthoDB" id="193760at2157"/>
<dbReference type="Gene3D" id="3.40.50.1820">
    <property type="entry name" value="alpha/beta hydrolase"/>
    <property type="match status" value="1"/>
</dbReference>
<reference evidence="1 2" key="1">
    <citation type="journal article" date="2013" name="Genome Announc.">
        <title>Draft Genome Sequence of 'Candidatus Halobonum tyrrellensis' Strain G22, Isolated from the Hypersaline Waters of Lake Tyrrell, Australia.</title>
        <authorList>
            <person name="Ugalde J.A."/>
            <person name="Narasingarao P."/>
            <person name="Kuo S."/>
            <person name="Podell S."/>
            <person name="Allen E.E."/>
        </authorList>
    </citation>
    <scope>NUCLEOTIDE SEQUENCE [LARGE SCALE GENOMIC DNA]</scope>
    <source>
        <strain evidence="1 2">G22</strain>
    </source>
</reference>
<evidence type="ECO:0000313" key="2">
    <source>
        <dbReference type="Proteomes" id="UP000017840"/>
    </source>
</evidence>
<dbReference type="STRING" id="1324957.K933_07433"/>
<dbReference type="RefSeq" id="WP_023394072.1">
    <property type="nucleotide sequence ID" value="NZ_ASGZ01000025.1"/>
</dbReference>
<evidence type="ECO:0008006" key="3">
    <source>
        <dbReference type="Google" id="ProtNLM"/>
    </source>
</evidence>
<comment type="caution">
    <text evidence="1">The sequence shown here is derived from an EMBL/GenBank/DDBJ whole genome shotgun (WGS) entry which is preliminary data.</text>
</comment>
<dbReference type="AlphaFoldDB" id="V4J006"/>
<sequence length="228" mass="24742">MRVHVRGDGDRTLLFALGWGNRPGHATVDWLLDGLTDAGWTVHAVVLDENGTDFERDYAEPLTRVRDEVYPDACAGHSLGGLALAHVPGDDPRVYSAPFWGPHPGGAAALLPLLSRLPIAERVVPLTRDRSAIGDLRPAEEDAAADRGVSPAWLGAVREGQSTLPPFREGSAVHCSLRDRVVSTRAIGERAPADRVRLYDGEHEFFSSRGRRAVLDRFLDDLDAVADA</sequence>
<dbReference type="InterPro" id="IPR029058">
    <property type="entry name" value="AB_hydrolase_fold"/>
</dbReference>
<dbReference type="Proteomes" id="UP000017840">
    <property type="component" value="Unassembled WGS sequence"/>
</dbReference>
<name>V4J006_9EURY</name>
<gene>
    <name evidence="1" type="ORF">K933_07433</name>
</gene>
<accession>V4J006</accession>
<dbReference type="eggNOG" id="arCOG06300">
    <property type="taxonomic scope" value="Archaea"/>
</dbReference>
<dbReference type="EMBL" id="ASGZ01000025">
    <property type="protein sequence ID" value="ESP88757.1"/>
    <property type="molecule type" value="Genomic_DNA"/>
</dbReference>
<organism evidence="1 2">
    <name type="scientific">Candidatus Halobonum tyrrellensis G22</name>
    <dbReference type="NCBI Taxonomy" id="1324957"/>
    <lineage>
        <taxon>Archaea</taxon>
        <taxon>Methanobacteriati</taxon>
        <taxon>Methanobacteriota</taxon>
        <taxon>Stenosarchaea group</taxon>
        <taxon>Halobacteria</taxon>
        <taxon>Halobacteriales</taxon>
        <taxon>Haloferacaceae</taxon>
        <taxon>Candidatus Halobonum</taxon>
    </lineage>
</organism>
<keyword evidence="2" id="KW-1185">Reference proteome</keyword>
<protein>
    <recommendedName>
        <fullName evidence="3">Alpha/beta hydrolase</fullName>
    </recommendedName>
</protein>
<dbReference type="SUPFAM" id="SSF53474">
    <property type="entry name" value="alpha/beta-Hydrolases"/>
    <property type="match status" value="1"/>
</dbReference>
<proteinExistence type="predicted"/>